<dbReference type="Proteomes" id="UP001152485">
    <property type="component" value="Unassembled WGS sequence"/>
</dbReference>
<comment type="caution">
    <text evidence="2">The sequence shown here is derived from an EMBL/GenBank/DDBJ whole genome shotgun (WGS) entry which is preliminary data.</text>
</comment>
<organism evidence="2 3">
    <name type="scientific">Pseudoalteromonas holothuriae</name>
    <dbReference type="NCBI Taxonomy" id="2963714"/>
    <lineage>
        <taxon>Bacteria</taxon>
        <taxon>Pseudomonadati</taxon>
        <taxon>Pseudomonadota</taxon>
        <taxon>Gammaproteobacteria</taxon>
        <taxon>Alteromonadales</taxon>
        <taxon>Pseudoalteromonadaceae</taxon>
        <taxon>Pseudoalteromonas</taxon>
    </lineage>
</organism>
<name>A0ABN8ULI9_9GAMM</name>
<sequence>MKNLILLIASMYFMGCADHVTSTYSTYSAAKKNGLFERGWLPDVLPKSTTNIVAVNDLDNNTSAGNFTLEKTHLNKFLAHVEPTNLMNQYRFSDSDNTWLFIVNETGLVRYQLDKL</sequence>
<evidence type="ECO:0000313" key="3">
    <source>
        <dbReference type="Proteomes" id="UP001152485"/>
    </source>
</evidence>
<feature type="domain" description="YbbD head" evidence="1">
    <location>
        <begin position="18"/>
        <end position="68"/>
    </location>
</feature>
<proteinExistence type="predicted"/>
<dbReference type="InterPro" id="IPR058827">
    <property type="entry name" value="YbbD_head"/>
</dbReference>
<gene>
    <name evidence="2" type="ORF">PSECIP111951_02145</name>
</gene>
<accession>A0ABN8ULI9</accession>
<dbReference type="RefSeq" id="WP_261593328.1">
    <property type="nucleotide sequence ID" value="NZ_CAMAPD010000009.1"/>
</dbReference>
<evidence type="ECO:0000259" key="1">
    <source>
        <dbReference type="Pfam" id="PF26610"/>
    </source>
</evidence>
<reference evidence="2 3" key="1">
    <citation type="submission" date="2022-07" db="EMBL/GenBank/DDBJ databases">
        <authorList>
            <person name="Criscuolo A."/>
        </authorList>
    </citation>
    <scope>NUCLEOTIDE SEQUENCE [LARGE SCALE GENOMIC DNA]</scope>
    <source>
        <strain evidence="3">CIP 111951</strain>
    </source>
</reference>
<evidence type="ECO:0000313" key="2">
    <source>
        <dbReference type="EMBL" id="CAH9059811.1"/>
    </source>
</evidence>
<protein>
    <recommendedName>
        <fullName evidence="1">YbbD head domain-containing protein</fullName>
    </recommendedName>
</protein>
<dbReference type="Pfam" id="PF26610">
    <property type="entry name" value="YbbD_head"/>
    <property type="match status" value="1"/>
</dbReference>
<dbReference type="EMBL" id="CAMAPD010000009">
    <property type="protein sequence ID" value="CAH9059811.1"/>
    <property type="molecule type" value="Genomic_DNA"/>
</dbReference>